<dbReference type="Gene3D" id="3.40.190.290">
    <property type="match status" value="1"/>
</dbReference>
<dbReference type="CDD" id="cd08422">
    <property type="entry name" value="PBP2_CrgA_like"/>
    <property type="match status" value="1"/>
</dbReference>
<dbReference type="PANTHER" id="PTHR30537:SF5">
    <property type="entry name" value="HTH-TYPE TRANSCRIPTIONAL ACTIVATOR TTDR-RELATED"/>
    <property type="match status" value="1"/>
</dbReference>
<dbReference type="InterPro" id="IPR005119">
    <property type="entry name" value="LysR_subst-bd"/>
</dbReference>
<organism evidence="6 7">
    <name type="scientific">Dyella agri</name>
    <dbReference type="NCBI Taxonomy" id="1926869"/>
    <lineage>
        <taxon>Bacteria</taxon>
        <taxon>Pseudomonadati</taxon>
        <taxon>Pseudomonadota</taxon>
        <taxon>Gammaproteobacteria</taxon>
        <taxon>Lysobacterales</taxon>
        <taxon>Rhodanobacteraceae</taxon>
        <taxon>Dyella</taxon>
    </lineage>
</organism>
<feature type="domain" description="HTH lysR-type" evidence="5">
    <location>
        <begin position="9"/>
        <end position="66"/>
    </location>
</feature>
<dbReference type="PROSITE" id="PS50931">
    <property type="entry name" value="HTH_LYSR"/>
    <property type="match status" value="1"/>
</dbReference>
<proteinExistence type="inferred from homology"/>
<dbReference type="SUPFAM" id="SSF53850">
    <property type="entry name" value="Periplasmic binding protein-like II"/>
    <property type="match status" value="1"/>
</dbReference>
<evidence type="ECO:0000313" key="7">
    <source>
        <dbReference type="Proteomes" id="UP001620397"/>
    </source>
</evidence>
<dbReference type="PANTHER" id="PTHR30537">
    <property type="entry name" value="HTH-TYPE TRANSCRIPTIONAL REGULATOR"/>
    <property type="match status" value="1"/>
</dbReference>
<accession>A0ABW8KHS2</accession>
<keyword evidence="2" id="KW-0805">Transcription regulation</keyword>
<gene>
    <name evidence="6" type="ORF">ISP14_11870</name>
</gene>
<dbReference type="PRINTS" id="PR00039">
    <property type="entry name" value="HTHLYSR"/>
</dbReference>
<dbReference type="EMBL" id="JADIKL010000006">
    <property type="protein sequence ID" value="MFK2931485.1"/>
    <property type="molecule type" value="Genomic_DNA"/>
</dbReference>
<evidence type="ECO:0000256" key="4">
    <source>
        <dbReference type="ARBA" id="ARBA00023163"/>
    </source>
</evidence>
<dbReference type="Proteomes" id="UP001620397">
    <property type="component" value="Unassembled WGS sequence"/>
</dbReference>
<dbReference type="Pfam" id="PF03466">
    <property type="entry name" value="LysR_substrate"/>
    <property type="match status" value="1"/>
</dbReference>
<dbReference type="Pfam" id="PF00126">
    <property type="entry name" value="HTH_1"/>
    <property type="match status" value="1"/>
</dbReference>
<dbReference type="InterPro" id="IPR036388">
    <property type="entry name" value="WH-like_DNA-bd_sf"/>
</dbReference>
<dbReference type="InterPro" id="IPR058163">
    <property type="entry name" value="LysR-type_TF_proteobact-type"/>
</dbReference>
<name>A0ABW8KHS2_9GAMM</name>
<comment type="caution">
    <text evidence="6">The sequence shown here is derived from an EMBL/GenBank/DDBJ whole genome shotgun (WGS) entry which is preliminary data.</text>
</comment>
<evidence type="ECO:0000259" key="5">
    <source>
        <dbReference type="PROSITE" id="PS50931"/>
    </source>
</evidence>
<dbReference type="InterPro" id="IPR000847">
    <property type="entry name" value="LysR_HTH_N"/>
</dbReference>
<dbReference type="Gene3D" id="1.10.10.10">
    <property type="entry name" value="Winged helix-like DNA-binding domain superfamily/Winged helix DNA-binding domain"/>
    <property type="match status" value="1"/>
</dbReference>
<dbReference type="SUPFAM" id="SSF46785">
    <property type="entry name" value="Winged helix' DNA-binding domain"/>
    <property type="match status" value="1"/>
</dbReference>
<keyword evidence="7" id="KW-1185">Reference proteome</keyword>
<sequence>MSTIDHSTLDLAGLIAFVRVAELGSFVRASESLDLSKAAVSKQVAALERRLGARLLQRTTRQLSLTEAGQTYLRHAQTALAAARAAQDAVADTQTVPRGRLRVTAPMSFGLLHVAPWVGGFLNAYPQIDLDLQFDDRTRDIVHEGLDVALRIATQLDTSSLVARRVAGTRVLLCAAPSYLEGHGRPTHPNQLHAHPCLHFSMTPLGRAWEFRRGEETVRLALTTRLEANSSIALRAAAVNGAGLVRIPEFAVANDLESGRLEVVLPDWKFADLGIYAVMARRVYVPAKVRVFLDYLGGAWKRTPDWRGGGLSANT</sequence>
<keyword evidence="4" id="KW-0804">Transcription</keyword>
<comment type="similarity">
    <text evidence="1">Belongs to the LysR transcriptional regulatory family.</text>
</comment>
<reference evidence="6 7" key="1">
    <citation type="submission" date="2020-10" db="EMBL/GenBank/DDBJ databases">
        <title>Phylogeny of dyella-like bacteria.</title>
        <authorList>
            <person name="Fu J."/>
        </authorList>
    </citation>
    <scope>NUCLEOTIDE SEQUENCE [LARGE SCALE GENOMIC DNA]</scope>
    <source>
        <strain evidence="6 7">DKC-1</strain>
    </source>
</reference>
<dbReference type="RefSeq" id="WP_404539979.1">
    <property type="nucleotide sequence ID" value="NZ_JADIKL010000006.1"/>
</dbReference>
<protein>
    <submittedName>
        <fullName evidence="6">LysR family transcriptional regulator</fullName>
    </submittedName>
</protein>
<evidence type="ECO:0000256" key="2">
    <source>
        <dbReference type="ARBA" id="ARBA00023015"/>
    </source>
</evidence>
<evidence type="ECO:0000256" key="1">
    <source>
        <dbReference type="ARBA" id="ARBA00009437"/>
    </source>
</evidence>
<evidence type="ECO:0000256" key="3">
    <source>
        <dbReference type="ARBA" id="ARBA00023125"/>
    </source>
</evidence>
<keyword evidence="3" id="KW-0238">DNA-binding</keyword>
<dbReference type="InterPro" id="IPR036390">
    <property type="entry name" value="WH_DNA-bd_sf"/>
</dbReference>
<evidence type="ECO:0000313" key="6">
    <source>
        <dbReference type="EMBL" id="MFK2931485.1"/>
    </source>
</evidence>